<keyword evidence="3" id="KW-1185">Reference proteome</keyword>
<feature type="domain" description="Glycoside hydrolase 131 catalytic N-terminal" evidence="1">
    <location>
        <begin position="447"/>
        <end position="696"/>
    </location>
</feature>
<dbReference type="Gene3D" id="2.60.120.1160">
    <property type="match status" value="1"/>
</dbReference>
<comment type="caution">
    <text evidence="2">The sequence shown here is derived from an EMBL/GenBank/DDBJ whole genome shotgun (WGS) entry which is preliminary data.</text>
</comment>
<proteinExistence type="predicted"/>
<dbReference type="PANTHER" id="PTHR34612:SF4">
    <property type="entry name" value="GLYCOSIDE HYDROLASE 131 CATALYTIC N-TERMINAL DOMAIN-CONTAINING PROTEIN"/>
    <property type="match status" value="1"/>
</dbReference>
<evidence type="ECO:0000313" key="2">
    <source>
        <dbReference type="EMBL" id="KAJ3569291.1"/>
    </source>
</evidence>
<sequence length="700" mass="78189">MNPQTSRSIIETKIASLGSQHMVFEAIMTEYIKKPTLVYIKFWDDVHQEVNEFPIRDYGNLGVSTTRIGCVVKNYQTAFAPFLASKDTMKLYEKVRVSPPASTRPNHNNLSLYLQYHNTKEGAKPVDFHFLEHFHIMNKYHPGRIVVDDGATLSQWWPNLVVRLSEIYSVVNGWVQDPDINPSWAQDTYLRFFGILAATHVMIQDYYILINRKDEDPRALADYVGLKASGAFKGYKLMERVKSYDVMGKLPTDLTSAAASDFDEEQQRWASEIEMCFRIWSKTPGLRPVRAYFVRWKTEGELEEERLNEQSGQVFCPPQQLRKFLVCESEREVEIGSKLGKTYYPQADKTKTSRDLCSHAGLSGAAPLKVVAHTNAHDGTHIKGQRSPEFQGYYTAPLPDARDLVESYYAAMVSTALLGSFLAVAALSSASPHPPQKRGTGAIKCPVVLSGFVSSSLTPTDFDSYATSPFNPDYVRGSEKFSESLQFPNVTSSHFDNATTKAVEVTISDASIFQSQKGFRRAGLQIQGDTNEGGPGTTGVRTLHFSVKQDASRPLNLTHEYLNVWHETSDYSANQFNFQTGTLIGKTGDKNTFKVLNRQNTEVWSTPIDQTAWQNFAITLDFTKNTLQVYYSKDDEALKAVTSALSNDNSGGGQYQIGILKKPTGTSDVVNSGYQEPNLNEGQIYGGLFLEDSANGCISL</sequence>
<dbReference type="InterPro" id="IPR041524">
    <property type="entry name" value="GH131_N"/>
</dbReference>
<protein>
    <recommendedName>
        <fullName evidence="1">Glycoside hydrolase 131 catalytic N-terminal domain-containing protein</fullName>
    </recommendedName>
</protein>
<dbReference type="AlphaFoldDB" id="A0A9W8NCT5"/>
<evidence type="ECO:0000313" key="3">
    <source>
        <dbReference type="Proteomes" id="UP001148614"/>
    </source>
</evidence>
<gene>
    <name evidence="2" type="ORF">NPX13_g6129</name>
</gene>
<dbReference type="PANTHER" id="PTHR34612">
    <property type="entry name" value="GH131_N DOMAIN-CONTAINING PROTEIN"/>
    <property type="match status" value="1"/>
</dbReference>
<accession>A0A9W8NCT5</accession>
<dbReference type="VEuPathDB" id="FungiDB:F4678DRAFT_365969"/>
<dbReference type="VEuPathDB" id="FungiDB:F4678DRAFT_464358"/>
<dbReference type="EMBL" id="JANPWZ010001049">
    <property type="protein sequence ID" value="KAJ3569291.1"/>
    <property type="molecule type" value="Genomic_DNA"/>
</dbReference>
<dbReference type="Pfam" id="PF18271">
    <property type="entry name" value="GH131_N"/>
    <property type="match status" value="1"/>
</dbReference>
<dbReference type="Proteomes" id="UP001148614">
    <property type="component" value="Unassembled WGS sequence"/>
</dbReference>
<name>A0A9W8NCT5_9PEZI</name>
<evidence type="ECO:0000259" key="1">
    <source>
        <dbReference type="Pfam" id="PF18271"/>
    </source>
</evidence>
<reference evidence="2" key="1">
    <citation type="submission" date="2022-07" db="EMBL/GenBank/DDBJ databases">
        <title>Genome Sequence of Xylaria arbuscula.</title>
        <authorList>
            <person name="Buettner E."/>
        </authorList>
    </citation>
    <scope>NUCLEOTIDE SEQUENCE</scope>
    <source>
        <strain evidence="2">VT107</strain>
    </source>
</reference>
<organism evidence="2 3">
    <name type="scientific">Xylaria arbuscula</name>
    <dbReference type="NCBI Taxonomy" id="114810"/>
    <lineage>
        <taxon>Eukaryota</taxon>
        <taxon>Fungi</taxon>
        <taxon>Dikarya</taxon>
        <taxon>Ascomycota</taxon>
        <taxon>Pezizomycotina</taxon>
        <taxon>Sordariomycetes</taxon>
        <taxon>Xylariomycetidae</taxon>
        <taxon>Xylariales</taxon>
        <taxon>Xylariaceae</taxon>
        <taxon>Xylaria</taxon>
    </lineage>
</organism>